<comment type="pathway">
    <text evidence="1">Antibiotic biosynthesis.</text>
</comment>
<dbReference type="GO" id="GO:0017000">
    <property type="term" value="P:antibiotic biosynthetic process"/>
    <property type="evidence" value="ECO:0007669"/>
    <property type="project" value="UniProtKB-KW"/>
</dbReference>
<dbReference type="RefSeq" id="WP_343952280.1">
    <property type="nucleotide sequence ID" value="NZ_BAAAHQ010000024.1"/>
</dbReference>
<dbReference type="Gene3D" id="3.30.1050.30">
    <property type="match status" value="1"/>
</dbReference>
<dbReference type="EMBL" id="FJ031030">
    <property type="protein sequence ID" value="ACN29716.1"/>
    <property type="molecule type" value="Genomic_DNA"/>
</dbReference>
<dbReference type="SUPFAM" id="SSF53335">
    <property type="entry name" value="S-adenosyl-L-methionine-dependent methyltransferases"/>
    <property type="match status" value="1"/>
</dbReference>
<evidence type="ECO:0000313" key="7">
    <source>
        <dbReference type="EMBL" id="ABD59209.1"/>
    </source>
</evidence>
<proteinExistence type="predicted"/>
<dbReference type="InterPro" id="IPR040800">
    <property type="entry name" value="MycE_N"/>
</dbReference>
<accession>Q27IF7</accession>
<evidence type="ECO:0000256" key="2">
    <source>
        <dbReference type="ARBA" id="ARBA00022603"/>
    </source>
</evidence>
<dbReference type="InterPro" id="IPR029063">
    <property type="entry name" value="SAM-dependent_MTases_sf"/>
</dbReference>
<feature type="domain" description="Methyltransferase MycE N-terminal" evidence="6">
    <location>
        <begin position="8"/>
        <end position="109"/>
    </location>
</feature>
<dbReference type="EMBL" id="DQ399653">
    <property type="protein sequence ID" value="ABD59209.1"/>
    <property type="molecule type" value="Genomic_DNA"/>
</dbReference>
<evidence type="ECO:0000256" key="1">
    <source>
        <dbReference type="ARBA" id="ARBA00004792"/>
    </source>
</evidence>
<name>Q27IF7_9ACTN</name>
<protein>
    <submittedName>
        <fullName evidence="9">Class I SAM-dependent methyltransferase</fullName>
    </submittedName>
    <submittedName>
        <fullName evidence="7">InkM</fullName>
    </submittedName>
    <submittedName>
        <fullName evidence="8">Probable sugar O-methyltransferase</fullName>
    </submittedName>
</protein>
<dbReference type="Proteomes" id="UP001501578">
    <property type="component" value="Unassembled WGS sequence"/>
</dbReference>
<evidence type="ECO:0000256" key="3">
    <source>
        <dbReference type="ARBA" id="ARBA00022679"/>
    </source>
</evidence>
<keyword evidence="4" id="KW-0949">S-adenosyl-L-methionine</keyword>
<reference evidence="7" key="1">
    <citation type="journal article" date="2007" name="Appl. Microbiol. Biotechnol.">
        <title>Genetic organization of the biosynthetic gene cluster for the indolocarbazole K-252a in Nonomuraea longicatena JCM 11136.</title>
        <authorList>
            <person name="Kim S.Y."/>
            <person name="Park J.S."/>
            <person name="Chae C.S."/>
            <person name="Hyun C.G."/>
            <person name="Choi B.W."/>
            <person name="Shin J."/>
            <person name="Oh K.B."/>
        </authorList>
    </citation>
    <scope>NUCLEOTIDE SEQUENCE</scope>
</reference>
<keyword evidence="5" id="KW-0045">Antibiotic biosynthesis</keyword>
<reference evidence="8" key="2">
    <citation type="submission" date="2008-08" db="EMBL/GenBank/DDBJ databases">
        <authorList>
            <person name="Chiu H.-T."/>
        </authorList>
    </citation>
    <scope>NUCLEOTIDE SEQUENCE</scope>
    <source>
        <strain evidence="8">NRRL15532</strain>
    </source>
</reference>
<sequence>MTVTSASVVAVAALPEHEAHAAVAALGPAEVAEIVLAEVAALTGVLPGPEEKVPVQFDLGFGGGRLAYTLTVGGGAASVAAGPLAEPDVVIRQELTELLRSVYGEAGVHDATREIFLNAPDGPPGSDPTGRLARRRAAAVAAARSASLAATQNPVDLTELAIRTGTDKWGRHWYTGHYQQHFRRFRDSRVRVLEIGCDGGESMRMWTHYFRRGEVIRMDAKDKALTAPQRARSVFGAQDDLDFLARVAAEHGPFDLVIDDGSHVNDHVLTSFRILFPHLRAGGLYVIEDLGASYWPGWGGSSTELSTPATTVGFVKELIDGLNHQQLVRDVEHDPSLTDRTVSGISLHHNIAFVHKGRNTERGAPAWVTRAESALFL</sequence>
<reference evidence="9" key="5">
    <citation type="submission" date="2023-12" db="EMBL/GenBank/DDBJ databases">
        <authorList>
            <person name="Sun Q."/>
            <person name="Inoue M."/>
        </authorList>
    </citation>
    <scope>NUCLEOTIDE SEQUENCE</scope>
    <source>
        <strain evidence="9">JCM 11136</strain>
    </source>
</reference>
<evidence type="ECO:0000313" key="10">
    <source>
        <dbReference type="Proteomes" id="UP001501578"/>
    </source>
</evidence>
<dbReference type="AlphaFoldDB" id="Q27IF7"/>
<reference evidence="8" key="3">
    <citation type="journal article" date="2009" name="Mol. Biosyst.">
        <title>Molecular cloning, sequence analysis and functional characterization of the gene cluster for biosynthesis of K-252a and its analogs.</title>
        <authorList>
            <person name="Chiu H.T."/>
            <person name="Chen Y.L."/>
            <person name="Chen C.Y."/>
            <person name="Jin C."/>
            <person name="Lee M.N."/>
            <person name="Lin Y.C."/>
        </authorList>
    </citation>
    <scope>NUCLEOTIDE SEQUENCE</scope>
    <source>
        <strain evidence="8">NRRL15532</strain>
    </source>
</reference>
<keyword evidence="3 8" id="KW-0808">Transferase</keyword>
<evidence type="ECO:0000313" key="8">
    <source>
        <dbReference type="EMBL" id="ACN29716.1"/>
    </source>
</evidence>
<keyword evidence="2 8" id="KW-0489">Methyltransferase</keyword>
<evidence type="ECO:0000259" key="6">
    <source>
        <dbReference type="Pfam" id="PF17843"/>
    </source>
</evidence>
<dbReference type="Pfam" id="PF17843">
    <property type="entry name" value="MycE_N"/>
    <property type="match status" value="1"/>
</dbReference>
<dbReference type="EMBL" id="BAAAHQ010000024">
    <property type="protein sequence ID" value="GAA0938500.1"/>
    <property type="molecule type" value="Genomic_DNA"/>
</dbReference>
<evidence type="ECO:0000256" key="5">
    <source>
        <dbReference type="ARBA" id="ARBA00023194"/>
    </source>
</evidence>
<dbReference type="Gene3D" id="3.40.50.150">
    <property type="entry name" value="Vaccinia Virus protein VP39"/>
    <property type="match status" value="1"/>
</dbReference>
<evidence type="ECO:0000256" key="4">
    <source>
        <dbReference type="ARBA" id="ARBA00022691"/>
    </source>
</evidence>
<organism evidence="7">
    <name type="scientific">Nonomuraea longicatena</name>
    <dbReference type="NCBI Taxonomy" id="83682"/>
    <lineage>
        <taxon>Bacteria</taxon>
        <taxon>Bacillati</taxon>
        <taxon>Actinomycetota</taxon>
        <taxon>Actinomycetes</taxon>
        <taxon>Streptosporangiales</taxon>
        <taxon>Streptosporangiaceae</taxon>
        <taxon>Nonomuraea</taxon>
    </lineage>
</organism>
<dbReference type="GO" id="GO:0008168">
    <property type="term" value="F:methyltransferase activity"/>
    <property type="evidence" value="ECO:0007669"/>
    <property type="project" value="UniProtKB-KW"/>
</dbReference>
<keyword evidence="10" id="KW-1185">Reference proteome</keyword>
<gene>
    <name evidence="7" type="primary">inkM</name>
    <name evidence="8" type="synonym">nokM</name>
    <name evidence="9" type="ORF">GCM10009560_48500</name>
</gene>
<dbReference type="Pfam" id="PF13578">
    <property type="entry name" value="Methyltransf_24"/>
    <property type="match status" value="1"/>
</dbReference>
<reference evidence="9 10" key="4">
    <citation type="journal article" date="2019" name="Int. J. Syst. Evol. Microbiol.">
        <title>The Global Catalogue of Microorganisms (GCM) 10K type strain sequencing project: providing services to taxonomists for standard genome sequencing and annotation.</title>
        <authorList>
            <consortium name="The Broad Institute Genomics Platform"/>
            <consortium name="The Broad Institute Genome Sequencing Center for Infectious Disease"/>
            <person name="Wu L."/>
            <person name="Ma J."/>
        </authorList>
    </citation>
    <scope>NUCLEOTIDE SEQUENCE [LARGE SCALE GENOMIC DNA]</scope>
    <source>
        <strain evidence="9 10">JCM 11136</strain>
    </source>
</reference>
<dbReference type="GO" id="GO:0032259">
    <property type="term" value="P:methylation"/>
    <property type="evidence" value="ECO:0007669"/>
    <property type="project" value="UniProtKB-KW"/>
</dbReference>
<evidence type="ECO:0000313" key="9">
    <source>
        <dbReference type="EMBL" id="GAA0938500.1"/>
    </source>
</evidence>